<dbReference type="PANTHER" id="PTHR12197:SF251">
    <property type="entry name" value="EG:BACR7C10.4 PROTEIN"/>
    <property type="match status" value="1"/>
</dbReference>
<dbReference type="AlphaFoldDB" id="A0A0K2V297"/>
<proteinExistence type="predicted"/>
<dbReference type="GO" id="GO:0005634">
    <property type="term" value="C:nucleus"/>
    <property type="evidence" value="ECO:0007669"/>
    <property type="project" value="TreeGrafter"/>
</dbReference>
<dbReference type="PROSITE" id="PS50865">
    <property type="entry name" value="ZF_MYND_2"/>
    <property type="match status" value="1"/>
</dbReference>
<evidence type="ECO:0000313" key="6">
    <source>
        <dbReference type="EMBL" id="CDW44111.1"/>
    </source>
</evidence>
<dbReference type="SUPFAM" id="SSF82199">
    <property type="entry name" value="SET domain"/>
    <property type="match status" value="1"/>
</dbReference>
<evidence type="ECO:0000256" key="4">
    <source>
        <dbReference type="PROSITE-ProRule" id="PRU00134"/>
    </source>
</evidence>
<keyword evidence="1" id="KW-0479">Metal-binding</keyword>
<sequence length="419" mass="49268">MVYKKGDEILKCFPFSYSFREEHQHKVCDFCFSTGQAIISRCSRCCVIYYCGKQCQRSSWKEAHKHECKYLKMLDIKEPPMDLLLIIRTLCKLRYDGGYSKKVSLPNGRSRRFGDLMSHKENVLMDPQLYTTFYRYIGIIRNKLGGALETNESEVLDIFTKMSINSAFILNGKFLNFGSCLSLEFSAIDHSCRPNAVYMFIGRTLVVKALCDIANFDDVRVTYTDITQPRSMRRQFLKDQYFFDCNCEECTEDPLNLEKLKSHSPCCPECQNLVDGNKCMSCNKEVDLSQYYQIKKILMKKKEVDAKSRSLLKEVFKYFHPFDYVAFYYCNALLSYKDLLTLNELQILNERILLALRKYVYDYDILMLPFLMYLMNILMKKNELKSLPSLLLETKTIMDVIYPKNHSLYDELNYVRLIL</sequence>
<accession>A0A0K2V297</accession>
<keyword evidence="3" id="KW-0862">Zinc</keyword>
<dbReference type="SUPFAM" id="SSF144232">
    <property type="entry name" value="HIT/MYND zinc finger-like"/>
    <property type="match status" value="1"/>
</dbReference>
<dbReference type="InterPro" id="IPR002893">
    <property type="entry name" value="Znf_MYND"/>
</dbReference>
<evidence type="ECO:0000256" key="3">
    <source>
        <dbReference type="ARBA" id="ARBA00022833"/>
    </source>
</evidence>
<dbReference type="Gene3D" id="6.10.140.2220">
    <property type="match status" value="1"/>
</dbReference>
<reference evidence="6" key="1">
    <citation type="submission" date="2014-05" db="EMBL/GenBank/DDBJ databases">
        <authorList>
            <person name="Chronopoulou M."/>
        </authorList>
    </citation>
    <scope>NUCLEOTIDE SEQUENCE</scope>
    <source>
        <tissue evidence="6">Whole organism</tissue>
    </source>
</reference>
<dbReference type="Gene3D" id="1.10.220.160">
    <property type="match status" value="1"/>
</dbReference>
<dbReference type="Pfam" id="PF01753">
    <property type="entry name" value="zf-MYND"/>
    <property type="match status" value="1"/>
</dbReference>
<dbReference type="OrthoDB" id="265717at2759"/>
<organism evidence="6">
    <name type="scientific">Lepeophtheirus salmonis</name>
    <name type="common">Salmon louse</name>
    <name type="synonym">Caligus salmonis</name>
    <dbReference type="NCBI Taxonomy" id="72036"/>
    <lineage>
        <taxon>Eukaryota</taxon>
        <taxon>Metazoa</taxon>
        <taxon>Ecdysozoa</taxon>
        <taxon>Arthropoda</taxon>
        <taxon>Crustacea</taxon>
        <taxon>Multicrustacea</taxon>
        <taxon>Hexanauplia</taxon>
        <taxon>Copepoda</taxon>
        <taxon>Siphonostomatoida</taxon>
        <taxon>Caligidae</taxon>
        <taxon>Lepeophtheirus</taxon>
    </lineage>
</organism>
<name>A0A0K2V297_LEPSM</name>
<keyword evidence="2 4" id="KW-0863">Zinc-finger</keyword>
<protein>
    <submittedName>
        <fullName evidence="6">SET and MYND domaincontaining protein 3like [Nasonia vitripennis]</fullName>
    </submittedName>
</protein>
<dbReference type="EMBL" id="HACA01026750">
    <property type="protein sequence ID" value="CDW44111.1"/>
    <property type="molecule type" value="Transcribed_RNA"/>
</dbReference>
<dbReference type="InterPro" id="IPR050869">
    <property type="entry name" value="H3K4_H4K5_MeTrfase"/>
</dbReference>
<evidence type="ECO:0000256" key="1">
    <source>
        <dbReference type="ARBA" id="ARBA00022723"/>
    </source>
</evidence>
<evidence type="ECO:0000259" key="5">
    <source>
        <dbReference type="PROSITE" id="PS50865"/>
    </source>
</evidence>
<dbReference type="GO" id="GO:0008270">
    <property type="term" value="F:zinc ion binding"/>
    <property type="evidence" value="ECO:0007669"/>
    <property type="project" value="UniProtKB-KW"/>
</dbReference>
<feature type="domain" description="MYND-type" evidence="5">
    <location>
        <begin position="28"/>
        <end position="68"/>
    </location>
</feature>
<evidence type="ECO:0000256" key="2">
    <source>
        <dbReference type="ARBA" id="ARBA00022771"/>
    </source>
</evidence>
<dbReference type="PANTHER" id="PTHR12197">
    <property type="entry name" value="HISTONE-LYSINE N-METHYLTRANSFERASE SMYD"/>
    <property type="match status" value="1"/>
</dbReference>
<dbReference type="InterPro" id="IPR046341">
    <property type="entry name" value="SET_dom_sf"/>
</dbReference>
<dbReference type="Gene3D" id="2.170.270.10">
    <property type="entry name" value="SET domain"/>
    <property type="match status" value="1"/>
</dbReference>